<feature type="compositionally biased region" description="Basic and acidic residues" evidence="1">
    <location>
        <begin position="506"/>
        <end position="529"/>
    </location>
</feature>
<feature type="compositionally biased region" description="Low complexity" evidence="1">
    <location>
        <begin position="415"/>
        <end position="426"/>
    </location>
</feature>
<feature type="region of interest" description="Disordered" evidence="1">
    <location>
        <begin position="408"/>
        <end position="445"/>
    </location>
</feature>
<accession>A0A8H7PQU5</accession>
<feature type="compositionally biased region" description="Basic and acidic residues" evidence="1">
    <location>
        <begin position="104"/>
        <end position="117"/>
    </location>
</feature>
<dbReference type="EMBL" id="JAEPRA010000011">
    <property type="protein sequence ID" value="KAG2178617.1"/>
    <property type="molecule type" value="Genomic_DNA"/>
</dbReference>
<protein>
    <recommendedName>
        <fullName evidence="2">Ubiquitin-like domain-containing protein</fullName>
    </recommendedName>
</protein>
<feature type="region of interest" description="Disordered" evidence="1">
    <location>
        <begin position="172"/>
        <end position="251"/>
    </location>
</feature>
<dbReference type="GO" id="GO:0071818">
    <property type="term" value="C:BAT3 complex"/>
    <property type="evidence" value="ECO:0007669"/>
    <property type="project" value="TreeGrafter"/>
</dbReference>
<comment type="caution">
    <text evidence="3">The sequence shown here is derived from an EMBL/GenBank/DDBJ whole genome shotgun (WGS) entry which is preliminary data.</text>
</comment>
<dbReference type="GO" id="GO:0051787">
    <property type="term" value="F:misfolded protein binding"/>
    <property type="evidence" value="ECO:0007669"/>
    <property type="project" value="TreeGrafter"/>
</dbReference>
<feature type="compositionally biased region" description="Polar residues" evidence="1">
    <location>
        <begin position="434"/>
        <end position="445"/>
    </location>
</feature>
<evidence type="ECO:0000259" key="2">
    <source>
        <dbReference type="PROSITE" id="PS50053"/>
    </source>
</evidence>
<gene>
    <name evidence="3" type="ORF">INT44_001770</name>
</gene>
<feature type="compositionally biased region" description="Polar residues" evidence="1">
    <location>
        <begin position="229"/>
        <end position="251"/>
    </location>
</feature>
<sequence>MATDEKQDATGQDQSQGERSSVIISLHIKSLERTTHSVRLPRNSTVLQLKEHIQAVSQVDSQRQRLIFQGRVLKDEKSLLDYANLDDGKVIHLVVRPTGAPHNPDNDDPHSARDPHPRGFPRPRHPFGGSRFPPMEGYAFITLDTTVGEMADPGSIFFNLLNGLSANNNGLSNPENDANANNSAGNNTAGDNNNTSRVWHRISRPIPGPPPTNPRTNSNLRNRTHSDDSIGSEQSRTSAASSGPGTPFTSNIEYRLSRTMSSIGNVRQLLDTPVDEEIRPNPSAAFPNPSYVEEIRRRLRTSGDSPTAQVGVVVDELADLLGDTIPRLRELSRGLRNETDDTTRQEQERLQLMALRSARITQGLSLINHFLGSVLGSAELEDRPQDSHVRLSGRGALDSWLSYVRSGNSGGAGLSQPSSQTTDTSPRNPITPLRATSSIQNSAASNETIRRALRAAGIDENAIQSLLTPPSANTTPPSAPPTPSTESDNRKRKQREDEEATTEQGESSRSDNKKVKPDEEASKGKKKTD</sequence>
<feature type="region of interest" description="Disordered" evidence="1">
    <location>
        <begin position="96"/>
        <end position="133"/>
    </location>
</feature>
<name>A0A8H7PQU5_9FUNG</name>
<dbReference type="GO" id="GO:0031593">
    <property type="term" value="F:polyubiquitin modification-dependent protein binding"/>
    <property type="evidence" value="ECO:0007669"/>
    <property type="project" value="TreeGrafter"/>
</dbReference>
<feature type="compositionally biased region" description="Low complexity" evidence="1">
    <location>
        <begin position="172"/>
        <end position="196"/>
    </location>
</feature>
<organism evidence="3 4">
    <name type="scientific">Umbelopsis vinacea</name>
    <dbReference type="NCBI Taxonomy" id="44442"/>
    <lineage>
        <taxon>Eukaryota</taxon>
        <taxon>Fungi</taxon>
        <taxon>Fungi incertae sedis</taxon>
        <taxon>Mucoromycota</taxon>
        <taxon>Mucoromycotina</taxon>
        <taxon>Umbelopsidomycetes</taxon>
        <taxon>Umbelopsidales</taxon>
        <taxon>Umbelopsidaceae</taxon>
        <taxon>Umbelopsis</taxon>
    </lineage>
</organism>
<feature type="region of interest" description="Disordered" evidence="1">
    <location>
        <begin position="1"/>
        <end position="21"/>
    </location>
</feature>
<feature type="compositionally biased region" description="Low complexity" evidence="1">
    <location>
        <begin position="467"/>
        <end position="476"/>
    </location>
</feature>
<dbReference type="InterPro" id="IPR029071">
    <property type="entry name" value="Ubiquitin-like_domsf"/>
</dbReference>
<dbReference type="OrthoDB" id="419317at2759"/>
<reference evidence="3" key="1">
    <citation type="submission" date="2020-12" db="EMBL/GenBank/DDBJ databases">
        <title>Metabolic potential, ecology and presence of endohyphal bacteria is reflected in genomic diversity of Mucoromycotina.</title>
        <authorList>
            <person name="Muszewska A."/>
            <person name="Okrasinska A."/>
            <person name="Steczkiewicz K."/>
            <person name="Drgas O."/>
            <person name="Orlowska M."/>
            <person name="Perlinska-Lenart U."/>
            <person name="Aleksandrzak-Piekarczyk T."/>
            <person name="Szatraj K."/>
            <person name="Zielenkiewicz U."/>
            <person name="Pilsyk S."/>
            <person name="Malc E."/>
            <person name="Mieczkowski P."/>
            <person name="Kruszewska J.S."/>
            <person name="Biernat P."/>
            <person name="Pawlowska J."/>
        </authorList>
    </citation>
    <scope>NUCLEOTIDE SEQUENCE</scope>
    <source>
        <strain evidence="3">WA0000051536</strain>
    </source>
</reference>
<dbReference type="SMART" id="SM00213">
    <property type="entry name" value="UBQ"/>
    <property type="match status" value="1"/>
</dbReference>
<evidence type="ECO:0000313" key="3">
    <source>
        <dbReference type="EMBL" id="KAG2178617.1"/>
    </source>
</evidence>
<dbReference type="GO" id="GO:0036503">
    <property type="term" value="P:ERAD pathway"/>
    <property type="evidence" value="ECO:0007669"/>
    <property type="project" value="TreeGrafter"/>
</dbReference>
<dbReference type="Gene3D" id="3.10.20.90">
    <property type="entry name" value="Phosphatidylinositol 3-kinase Catalytic Subunit, Chain A, domain 1"/>
    <property type="match status" value="1"/>
</dbReference>
<dbReference type="SUPFAM" id="SSF54236">
    <property type="entry name" value="Ubiquitin-like"/>
    <property type="match status" value="1"/>
</dbReference>
<dbReference type="InterPro" id="IPR000626">
    <property type="entry name" value="Ubiquitin-like_dom"/>
</dbReference>
<dbReference type="Proteomes" id="UP000612746">
    <property type="component" value="Unassembled WGS sequence"/>
</dbReference>
<dbReference type="PROSITE" id="PS50053">
    <property type="entry name" value="UBIQUITIN_2"/>
    <property type="match status" value="1"/>
</dbReference>
<dbReference type="PANTHER" id="PTHR15204:SF0">
    <property type="entry name" value="LARGE PROLINE-RICH PROTEIN BAG6"/>
    <property type="match status" value="1"/>
</dbReference>
<keyword evidence="4" id="KW-1185">Reference proteome</keyword>
<proteinExistence type="predicted"/>
<evidence type="ECO:0000256" key="1">
    <source>
        <dbReference type="SAM" id="MobiDB-lite"/>
    </source>
</evidence>
<dbReference type="Pfam" id="PF00240">
    <property type="entry name" value="ubiquitin"/>
    <property type="match status" value="1"/>
</dbReference>
<feature type="domain" description="Ubiquitin-like" evidence="2">
    <location>
        <begin position="24"/>
        <end position="100"/>
    </location>
</feature>
<dbReference type="PANTHER" id="PTHR15204">
    <property type="entry name" value="LARGE PROLINE-RICH PROTEIN BAG6"/>
    <property type="match status" value="1"/>
</dbReference>
<feature type="region of interest" description="Disordered" evidence="1">
    <location>
        <begin position="467"/>
        <end position="529"/>
    </location>
</feature>
<evidence type="ECO:0000313" key="4">
    <source>
        <dbReference type="Proteomes" id="UP000612746"/>
    </source>
</evidence>
<feature type="compositionally biased region" description="Polar residues" evidence="1">
    <location>
        <begin position="9"/>
        <end position="21"/>
    </location>
</feature>
<dbReference type="AlphaFoldDB" id="A0A8H7PQU5"/>